<dbReference type="SUPFAM" id="SSF53474">
    <property type="entry name" value="alpha/beta-Hydrolases"/>
    <property type="match status" value="1"/>
</dbReference>
<organism evidence="4 5">
    <name type="scientific">Rhodococcus jostii</name>
    <dbReference type="NCBI Taxonomy" id="132919"/>
    <lineage>
        <taxon>Bacteria</taxon>
        <taxon>Bacillati</taxon>
        <taxon>Actinomycetota</taxon>
        <taxon>Actinomycetes</taxon>
        <taxon>Mycobacteriales</taxon>
        <taxon>Nocardiaceae</taxon>
        <taxon>Rhodococcus</taxon>
    </lineage>
</organism>
<name>A0ABU4CF10_RHOJO</name>
<keyword evidence="2 4" id="KW-0378">Hydrolase</keyword>
<gene>
    <name evidence="4" type="ORF">R3Q59_15505</name>
</gene>
<dbReference type="EMBL" id="JAWLKA010000008">
    <property type="protein sequence ID" value="MDV6281912.1"/>
    <property type="molecule type" value="Genomic_DNA"/>
</dbReference>
<feature type="domain" description="Alpha/beta hydrolase fold-3" evidence="3">
    <location>
        <begin position="91"/>
        <end position="297"/>
    </location>
</feature>
<sequence length="324" mass="35933">MGSDQSEGRVSMDELRPKALHPAAEKMRVAATQLPPSYEIPLEAARVRMRSALIRQAEPSSLRVADFIVPAGDRGIRVRAYRPPGHRNPALVFFHGGGWVFNDLDTHDELCRTIAEVAQCSVFSVDYRRSPEHTYPAAIDDGDVVFEWLLTNSDEFDVEPGAFALGGDSAGGTIATALAKRIRERGARQLAAHFLLYPVLDYWDPGTPSYGERGPGFTVDRSFMKWIWDAYLPSQWVREDPHLFPLQGSLADLPPTVLCVAEYDVLRDEGIEYARLLRQAEVPVTLLVADDQMHGFAHHLALIETAKDMVLTAATRLGRALRGG</sequence>
<proteinExistence type="inferred from homology"/>
<dbReference type="InterPro" id="IPR002168">
    <property type="entry name" value="Lipase_GDXG_HIS_AS"/>
</dbReference>
<comment type="similarity">
    <text evidence="1">Belongs to the 'GDXG' lipolytic enzyme family.</text>
</comment>
<comment type="caution">
    <text evidence="4">The sequence shown here is derived from an EMBL/GenBank/DDBJ whole genome shotgun (WGS) entry which is preliminary data.</text>
</comment>
<dbReference type="PANTHER" id="PTHR48081">
    <property type="entry name" value="AB HYDROLASE SUPERFAMILY PROTEIN C4A8.06C"/>
    <property type="match status" value="1"/>
</dbReference>
<keyword evidence="5" id="KW-1185">Reference proteome</keyword>
<dbReference type="InterPro" id="IPR029058">
    <property type="entry name" value="AB_hydrolase_fold"/>
</dbReference>
<evidence type="ECO:0000313" key="5">
    <source>
        <dbReference type="Proteomes" id="UP001185737"/>
    </source>
</evidence>
<evidence type="ECO:0000259" key="3">
    <source>
        <dbReference type="Pfam" id="PF07859"/>
    </source>
</evidence>
<dbReference type="Gene3D" id="3.40.50.1820">
    <property type="entry name" value="alpha/beta hydrolase"/>
    <property type="match status" value="1"/>
</dbReference>
<dbReference type="InterPro" id="IPR050300">
    <property type="entry name" value="GDXG_lipolytic_enzyme"/>
</dbReference>
<dbReference type="Proteomes" id="UP001185737">
    <property type="component" value="Unassembled WGS sequence"/>
</dbReference>
<accession>A0ABU4CF10</accession>
<dbReference type="GO" id="GO:0016787">
    <property type="term" value="F:hydrolase activity"/>
    <property type="evidence" value="ECO:0007669"/>
    <property type="project" value="UniProtKB-KW"/>
</dbReference>
<dbReference type="PROSITE" id="PS01173">
    <property type="entry name" value="LIPASE_GDXG_HIS"/>
    <property type="match status" value="1"/>
</dbReference>
<protein>
    <submittedName>
        <fullName evidence="4">Alpha/beta hydrolase</fullName>
    </submittedName>
</protein>
<dbReference type="InterPro" id="IPR013094">
    <property type="entry name" value="AB_hydrolase_3"/>
</dbReference>
<evidence type="ECO:0000256" key="1">
    <source>
        <dbReference type="ARBA" id="ARBA00010515"/>
    </source>
</evidence>
<reference evidence="4 5" key="1">
    <citation type="submission" date="2023-10" db="EMBL/GenBank/DDBJ databases">
        <title>Development of a sustainable strategy for remediation of hydrocarbon-contaminated territories based on the waste exchange concept.</title>
        <authorList>
            <person name="Krivoruchko A."/>
        </authorList>
    </citation>
    <scope>NUCLEOTIDE SEQUENCE [LARGE SCALE GENOMIC DNA]</scope>
    <source>
        <strain evidence="4 5">IEGM 60</strain>
    </source>
</reference>
<evidence type="ECO:0000256" key="2">
    <source>
        <dbReference type="ARBA" id="ARBA00022801"/>
    </source>
</evidence>
<dbReference type="PANTHER" id="PTHR48081:SF8">
    <property type="entry name" value="ALPHA_BETA HYDROLASE FOLD-3 DOMAIN-CONTAINING PROTEIN-RELATED"/>
    <property type="match status" value="1"/>
</dbReference>
<dbReference type="RefSeq" id="WP_283335343.1">
    <property type="nucleotide sequence ID" value="NZ_JAWLKA010000008.1"/>
</dbReference>
<evidence type="ECO:0000313" key="4">
    <source>
        <dbReference type="EMBL" id="MDV6281912.1"/>
    </source>
</evidence>
<dbReference type="Pfam" id="PF07859">
    <property type="entry name" value="Abhydrolase_3"/>
    <property type="match status" value="1"/>
</dbReference>